<dbReference type="PROSITE" id="PS00122">
    <property type="entry name" value="CARBOXYLESTERASE_B_1"/>
    <property type="match status" value="1"/>
</dbReference>
<proteinExistence type="inferred from homology"/>
<comment type="similarity">
    <text evidence="1 3">Belongs to the type-B carboxylesterase/lipase family.</text>
</comment>
<dbReference type="PANTHER" id="PTHR11559">
    <property type="entry name" value="CARBOXYLESTERASE"/>
    <property type="match status" value="1"/>
</dbReference>
<dbReference type="InterPro" id="IPR029058">
    <property type="entry name" value="AB_hydrolase_fold"/>
</dbReference>
<name>A0ABV7ERF4_9GAMM</name>
<keyword evidence="6" id="KW-1185">Reference proteome</keyword>
<protein>
    <recommendedName>
        <fullName evidence="3">Carboxylic ester hydrolase</fullName>
        <ecNumber evidence="3">3.1.1.-</ecNumber>
    </recommendedName>
</protein>
<dbReference type="InterPro" id="IPR002018">
    <property type="entry name" value="CarbesteraseB"/>
</dbReference>
<feature type="signal peptide" evidence="3">
    <location>
        <begin position="1"/>
        <end position="28"/>
    </location>
</feature>
<dbReference type="EMBL" id="JBHRSS010000008">
    <property type="protein sequence ID" value="MFC3105352.1"/>
    <property type="molecule type" value="Genomic_DNA"/>
</dbReference>
<evidence type="ECO:0000256" key="2">
    <source>
        <dbReference type="ARBA" id="ARBA00022801"/>
    </source>
</evidence>
<keyword evidence="3" id="KW-0732">Signal</keyword>
<dbReference type="RefSeq" id="WP_380690909.1">
    <property type="nucleotide sequence ID" value="NZ_JBHRSS010000008.1"/>
</dbReference>
<dbReference type="EC" id="3.1.1.-" evidence="3"/>
<dbReference type="PROSITE" id="PS51257">
    <property type="entry name" value="PROKAR_LIPOPROTEIN"/>
    <property type="match status" value="1"/>
</dbReference>
<reference evidence="6" key="1">
    <citation type="journal article" date="2019" name="Int. J. Syst. Evol. Microbiol.">
        <title>The Global Catalogue of Microorganisms (GCM) 10K type strain sequencing project: providing services to taxonomists for standard genome sequencing and annotation.</title>
        <authorList>
            <consortium name="The Broad Institute Genomics Platform"/>
            <consortium name="The Broad Institute Genome Sequencing Center for Infectious Disease"/>
            <person name="Wu L."/>
            <person name="Ma J."/>
        </authorList>
    </citation>
    <scope>NUCLEOTIDE SEQUENCE [LARGE SCALE GENOMIC DNA]</scope>
    <source>
        <strain evidence="6">KCTC 52640</strain>
    </source>
</reference>
<evidence type="ECO:0000313" key="5">
    <source>
        <dbReference type="EMBL" id="MFC3105352.1"/>
    </source>
</evidence>
<comment type="caution">
    <text evidence="5">The sequence shown here is derived from an EMBL/GenBank/DDBJ whole genome shotgun (WGS) entry which is preliminary data.</text>
</comment>
<dbReference type="Pfam" id="PF00135">
    <property type="entry name" value="COesterase"/>
    <property type="match status" value="1"/>
</dbReference>
<sequence>MTNKNNRYAKTWLALAAIALTSSLSACSDNDHDDNTNADSSDPGADRTAVVETTVGPVQGRVQDNVDEFLGIPYATPPLAELRWRPPQPHEPWVDTLDAVAFGNTCAQTLTLGVFAARSDHEDCLFLNVFAPADRPADAGLPVMIWMHGGAILAGGSNDYDGSKLADDGNVIVVTINNRMNVFGFLALPGLDSEGHTFGNYGFMDQQFAFQWVQDNIAAFGGDPDNVTISGESAGGKSVWVHLASPTAAGLFHRAIIESGAGPGTIDLATAETNGEALAQATDCANDDPAQTVACLRSLSVAEIQAAGSFGGNPVIDGTLITQPSLDAFRSGNFNRVPVMAGATKDENRFFVAVTEMSSGQALSADQYTQQIQTQHGDNADEVLAQYPLSDYDSASLAASAVQTDSGIVCPGLQHDRALAAYVPTYIFEFADRTAPVYSPAVSFDYGAYHTGEIQYLFPLFHGATGTPQPLNDAQQVLSDDMVSYWTRFAAAADPNSSAAPVWPTYTGDGGKYQSLDLPEPATDDVTQLSTSHHCDLWDALSG</sequence>
<evidence type="ECO:0000256" key="3">
    <source>
        <dbReference type="RuleBase" id="RU361235"/>
    </source>
</evidence>
<dbReference type="PROSITE" id="PS00941">
    <property type="entry name" value="CARBOXYLESTERASE_B_2"/>
    <property type="match status" value="1"/>
</dbReference>
<dbReference type="InterPro" id="IPR019819">
    <property type="entry name" value="Carboxylesterase_B_CS"/>
</dbReference>
<dbReference type="Gene3D" id="3.40.50.1820">
    <property type="entry name" value="alpha/beta hydrolase"/>
    <property type="match status" value="1"/>
</dbReference>
<feature type="chain" id="PRO_5044987809" description="Carboxylic ester hydrolase" evidence="3">
    <location>
        <begin position="29"/>
        <end position="543"/>
    </location>
</feature>
<dbReference type="Proteomes" id="UP001595462">
    <property type="component" value="Unassembled WGS sequence"/>
</dbReference>
<evidence type="ECO:0000313" key="6">
    <source>
        <dbReference type="Proteomes" id="UP001595462"/>
    </source>
</evidence>
<gene>
    <name evidence="5" type="ORF">ACFOSU_15840</name>
</gene>
<evidence type="ECO:0000256" key="1">
    <source>
        <dbReference type="ARBA" id="ARBA00005964"/>
    </source>
</evidence>
<accession>A0ABV7ERF4</accession>
<dbReference type="SUPFAM" id="SSF53474">
    <property type="entry name" value="alpha/beta-Hydrolases"/>
    <property type="match status" value="1"/>
</dbReference>
<keyword evidence="2 3" id="KW-0378">Hydrolase</keyword>
<organism evidence="5 6">
    <name type="scientific">Salinisphaera aquimarina</name>
    <dbReference type="NCBI Taxonomy" id="2094031"/>
    <lineage>
        <taxon>Bacteria</taxon>
        <taxon>Pseudomonadati</taxon>
        <taxon>Pseudomonadota</taxon>
        <taxon>Gammaproteobacteria</taxon>
        <taxon>Salinisphaerales</taxon>
        <taxon>Salinisphaeraceae</taxon>
        <taxon>Salinisphaera</taxon>
    </lineage>
</organism>
<feature type="domain" description="Carboxylesterase type B" evidence="4">
    <location>
        <begin position="48"/>
        <end position="538"/>
    </location>
</feature>
<evidence type="ECO:0000259" key="4">
    <source>
        <dbReference type="Pfam" id="PF00135"/>
    </source>
</evidence>
<dbReference type="InterPro" id="IPR019826">
    <property type="entry name" value="Carboxylesterase_B_AS"/>
</dbReference>
<dbReference type="InterPro" id="IPR050309">
    <property type="entry name" value="Type-B_Carboxylest/Lipase"/>
</dbReference>